<keyword evidence="2" id="KW-1185">Reference proteome</keyword>
<dbReference type="RefSeq" id="WP_039739814.1">
    <property type="nucleotide sequence ID" value="NZ_CP009788.1"/>
</dbReference>
<accession>A0A0B5B6L8</accession>
<dbReference type="OrthoDB" id="9823274at2"/>
<reference evidence="1 2" key="1">
    <citation type="journal article" date="2015" name="Genome Announc.">
        <title>Complete Genome of Geobacter pickeringii G13T, a Metal-Reducing Isolate from Sedimentary Kaolin Deposits.</title>
        <authorList>
            <person name="Badalamenti J.P."/>
            <person name="Bond D.R."/>
        </authorList>
    </citation>
    <scope>NUCLEOTIDE SEQUENCE [LARGE SCALE GENOMIC DNA]</scope>
    <source>
        <strain evidence="1 2">G13</strain>
    </source>
</reference>
<dbReference type="AlphaFoldDB" id="A0A0B5B6L8"/>
<sequence length="329" mass="36589">MKPGIIGRRLFAFVVVFFMTAGSAGAGEPLRNTAYFYEKAIAVRPTIHDVGERLRIARGIGPDRMAEFSGIHESASFLGDTDSAQDDFRDEAYDQLRAEIRMAYAELASVRGQTDEVRRSVVLLRHMVELSNTLYAGGKIDQAQALQAQIAWASLSENLLVLEGREKTHSIRLNVLTGDAPEDAIPALEPLREYAPAFDSRELAESYKSRRFIVVFQQTIRPDSPVATGDELHGADSLDVESGAFVSAARVSLETLSYRARRYRTELVPRAEQAYASRLEAYKNGRLDLSVLIESLREVSDLRRECQTLLGEIHVRKARLESATGVVLD</sequence>
<evidence type="ECO:0000313" key="2">
    <source>
        <dbReference type="Proteomes" id="UP000057609"/>
    </source>
</evidence>
<dbReference type="SUPFAM" id="SSF56954">
    <property type="entry name" value="Outer membrane efflux proteins (OEP)"/>
    <property type="match status" value="2"/>
</dbReference>
<evidence type="ECO:0000313" key="1">
    <source>
        <dbReference type="EMBL" id="AJE02183.1"/>
    </source>
</evidence>
<dbReference type="STRING" id="345632.GPICK_01250"/>
<organism evidence="1 2">
    <name type="scientific">Geobacter pickeringii</name>
    <dbReference type="NCBI Taxonomy" id="345632"/>
    <lineage>
        <taxon>Bacteria</taxon>
        <taxon>Pseudomonadati</taxon>
        <taxon>Thermodesulfobacteriota</taxon>
        <taxon>Desulfuromonadia</taxon>
        <taxon>Geobacterales</taxon>
        <taxon>Geobacteraceae</taxon>
        <taxon>Geobacter</taxon>
    </lineage>
</organism>
<dbReference type="Proteomes" id="UP000057609">
    <property type="component" value="Chromosome"/>
</dbReference>
<evidence type="ECO:0008006" key="3">
    <source>
        <dbReference type="Google" id="ProtNLM"/>
    </source>
</evidence>
<dbReference type="EMBL" id="CP009788">
    <property type="protein sequence ID" value="AJE02183.1"/>
    <property type="molecule type" value="Genomic_DNA"/>
</dbReference>
<proteinExistence type="predicted"/>
<dbReference type="Gene3D" id="1.20.1600.10">
    <property type="entry name" value="Outer membrane efflux proteins (OEP)"/>
    <property type="match status" value="1"/>
</dbReference>
<dbReference type="KEGG" id="gpi:GPICK_01250"/>
<name>A0A0B5B6L8_9BACT</name>
<protein>
    <recommendedName>
        <fullName evidence="3">RND transporter</fullName>
    </recommendedName>
</protein>
<dbReference type="HOGENOM" id="CLU_810757_0_0_7"/>
<gene>
    <name evidence="1" type="ORF">GPICK_01250</name>
</gene>